<dbReference type="InterPro" id="IPR056335">
    <property type="entry name" value="BBS7_hairpin"/>
</dbReference>
<feature type="domain" description="BBS7 beta-propeller" evidence="5">
    <location>
        <begin position="21"/>
        <end position="322"/>
    </location>
</feature>
<dbReference type="PANTHER" id="PTHR16074">
    <property type="entry name" value="BARDET-BIEDL SYNDROME 7 PROTEIN"/>
    <property type="match status" value="1"/>
</dbReference>
<dbReference type="AlphaFoldDB" id="A0A6F9D881"/>
<reference evidence="6" key="1">
    <citation type="submission" date="2020-04" db="EMBL/GenBank/DDBJ databases">
        <authorList>
            <person name="Neveu A P."/>
        </authorList>
    </citation>
    <scope>NUCLEOTIDE SEQUENCE</scope>
    <source>
        <tissue evidence="6">Whole embryo</tissue>
    </source>
</reference>
<dbReference type="EMBL" id="LR783283">
    <property type="protein sequence ID" value="CAB3225183.1"/>
    <property type="molecule type" value="mRNA"/>
</dbReference>
<organism evidence="6">
    <name type="scientific">Phallusia mammillata</name>
    <dbReference type="NCBI Taxonomy" id="59560"/>
    <lineage>
        <taxon>Eukaryota</taxon>
        <taxon>Metazoa</taxon>
        <taxon>Chordata</taxon>
        <taxon>Tunicata</taxon>
        <taxon>Ascidiacea</taxon>
        <taxon>Phlebobranchia</taxon>
        <taxon>Ascidiidae</taxon>
        <taxon>Phallusia</taxon>
    </lineage>
</organism>
<evidence type="ECO:0000256" key="1">
    <source>
        <dbReference type="SAM" id="MobiDB-lite"/>
    </source>
</evidence>
<proteinExistence type="evidence at transcript level"/>
<sequence length="741" mass="82590">MELDLTAVDYVQVAVTDKKCMKILPNNDKRRVTQKVVVGDKSGVLQCFGMKKRELNSIFKLLPGPPVSKLELGGALGTPQDKIFASCGSEVRGYSRKGKKFLDFNSNLTEPISNLCISGSDLVVAGLYICNYFCDCVDQGYYLSNDRINDIICLPVNRRDEDRLVSVLACNDRILRILEATALKYELEVPGPPQCVVPFKDTGGEEGMELVYGTTDGKVGHVMLNNEQPEYKWEIVNEKNLGGISCLTHHDITGDGVPDLLVGRDDGTVEIFSYDIAEEPVLRFAHNFKESITAIQGGVVGSLGFDEVVVSTYAGWVSGLTTEHMQKKVTSSSIPGNTNSANTQPADMDEDTQKKITNLRSEVEALQISVESERGRHMEQTSKAIANNSSTLTRPAAFHINDKFVLSPVDASYHLSIEVQTAIDHVVLQSDVPVDLLDKEETSAVVAYTSIPPPTPDSSGDDNFLLATYRCQSNTTRLEMKVRSIEGQFGHLQAYVIPLLKPKSCVVRRYPIKPLSLHQRTHDFDEQRPMNVLHLSGPFSVAEIHSWVAFCLPDVPERPPAGDTVNLYFANTFLDTQLACIYSKGEGIFRSDNISTISILKDMLTKEATAKKINLNIQYEVSDDSIAYTLQLLHPKLDKQLMLAKKVQLLDALQELQVHEGSMDFLAPEYREILAEADKIKAEFKKQPARLERLYGMITDLFIDKHKFKGVNVKQKVPQLLETLDNYELPALIDFFHQSVY</sequence>
<dbReference type="Pfam" id="PF23361">
    <property type="entry name" value="BBS7_pf"/>
    <property type="match status" value="1"/>
</dbReference>
<dbReference type="GO" id="GO:0043005">
    <property type="term" value="C:neuron projection"/>
    <property type="evidence" value="ECO:0007669"/>
    <property type="project" value="TreeGrafter"/>
</dbReference>
<gene>
    <name evidence="6" type="primary">Bbs7</name>
</gene>
<dbReference type="GO" id="GO:0060271">
    <property type="term" value="P:cilium assembly"/>
    <property type="evidence" value="ECO:0007669"/>
    <property type="project" value="TreeGrafter"/>
</dbReference>
<feature type="domain" description="BBS7 platform" evidence="4">
    <location>
        <begin position="518"/>
        <end position="620"/>
    </location>
</feature>
<dbReference type="GO" id="GO:0034464">
    <property type="term" value="C:BBSome"/>
    <property type="evidence" value="ECO:0007669"/>
    <property type="project" value="TreeGrafter"/>
</dbReference>
<dbReference type="Pfam" id="PF23743">
    <property type="entry name" value="Beta-prop_BBS7"/>
    <property type="match status" value="1"/>
</dbReference>
<dbReference type="InterPro" id="IPR056334">
    <property type="entry name" value="BBS7_GAE_dom"/>
</dbReference>
<accession>A0A6F9D881</accession>
<dbReference type="InterPro" id="IPR056333">
    <property type="entry name" value="BBS7_pf_dom"/>
</dbReference>
<feature type="compositionally biased region" description="Polar residues" evidence="1">
    <location>
        <begin position="328"/>
        <end position="345"/>
    </location>
</feature>
<evidence type="ECO:0000259" key="3">
    <source>
        <dbReference type="Pfam" id="PF23360"/>
    </source>
</evidence>
<feature type="domain" description="BBS7 helical hairpin" evidence="2">
    <location>
        <begin position="623"/>
        <end position="736"/>
    </location>
</feature>
<dbReference type="Pfam" id="PF23360">
    <property type="entry name" value="BBS7_GAE"/>
    <property type="match status" value="1"/>
</dbReference>
<protein>
    <submittedName>
        <fullName evidence="6">Bardet-Biedl syndrome 7 protein homolog</fullName>
    </submittedName>
</protein>
<dbReference type="InterPro" id="IPR056332">
    <property type="entry name" value="Beta-prop_BBS7"/>
</dbReference>
<dbReference type="GO" id="GO:0005930">
    <property type="term" value="C:axoneme"/>
    <property type="evidence" value="ECO:0007669"/>
    <property type="project" value="TreeGrafter"/>
</dbReference>
<feature type="domain" description="BBS7 GAE" evidence="3">
    <location>
        <begin position="397"/>
        <end position="510"/>
    </location>
</feature>
<name>A0A6F9D881_9ASCI</name>
<dbReference type="PANTHER" id="PTHR16074:SF4">
    <property type="entry name" value="BARDET-BIEDL SYNDROME 7 PROTEIN"/>
    <property type="match status" value="1"/>
</dbReference>
<feature type="region of interest" description="Disordered" evidence="1">
    <location>
        <begin position="328"/>
        <end position="350"/>
    </location>
</feature>
<evidence type="ECO:0000259" key="2">
    <source>
        <dbReference type="Pfam" id="PF23349"/>
    </source>
</evidence>
<dbReference type="Pfam" id="PF23349">
    <property type="entry name" value="BBS7_hp"/>
    <property type="match status" value="1"/>
</dbReference>
<dbReference type="GO" id="GO:0036064">
    <property type="term" value="C:ciliary basal body"/>
    <property type="evidence" value="ECO:0007669"/>
    <property type="project" value="TreeGrafter"/>
</dbReference>
<dbReference type="SUPFAM" id="SSF50978">
    <property type="entry name" value="WD40 repeat-like"/>
    <property type="match status" value="1"/>
</dbReference>
<evidence type="ECO:0000259" key="5">
    <source>
        <dbReference type="Pfam" id="PF23743"/>
    </source>
</evidence>
<dbReference type="GO" id="GO:0008104">
    <property type="term" value="P:intracellular protein localization"/>
    <property type="evidence" value="ECO:0007669"/>
    <property type="project" value="TreeGrafter"/>
</dbReference>
<dbReference type="GO" id="GO:0016020">
    <property type="term" value="C:membrane"/>
    <property type="evidence" value="ECO:0007669"/>
    <property type="project" value="TreeGrafter"/>
</dbReference>
<evidence type="ECO:0000313" key="6">
    <source>
        <dbReference type="EMBL" id="CAB3225183.1"/>
    </source>
</evidence>
<dbReference type="InterPro" id="IPR036322">
    <property type="entry name" value="WD40_repeat_dom_sf"/>
</dbReference>
<evidence type="ECO:0000259" key="4">
    <source>
        <dbReference type="Pfam" id="PF23361"/>
    </source>
</evidence>